<sequence>MSESASSASGGLLAATRNSAATLLATGRTRLELLANEISEEKLRAVHLLLLSQVAAFCLMVATILAIGLLLVVFWDNRLVILAGLTAFFLAGSGLAYLALRASMTRSNRLFAASISELGKDLRQLQGAAGNESRPD</sequence>
<dbReference type="AlphaFoldDB" id="A0A935PYM4"/>
<evidence type="ECO:0000256" key="1">
    <source>
        <dbReference type="SAM" id="Phobius"/>
    </source>
</evidence>
<feature type="transmembrane region" description="Helical" evidence="1">
    <location>
        <begin position="48"/>
        <end position="73"/>
    </location>
</feature>
<accession>A0A935PYM4</accession>
<dbReference type="Proteomes" id="UP000697998">
    <property type="component" value="Unassembled WGS sequence"/>
</dbReference>
<feature type="transmembrane region" description="Helical" evidence="1">
    <location>
        <begin position="79"/>
        <end position="100"/>
    </location>
</feature>
<dbReference type="Pfam" id="PF07332">
    <property type="entry name" value="Phage_holin_3_6"/>
    <property type="match status" value="1"/>
</dbReference>
<gene>
    <name evidence="2" type="ORF">IPJ27_14125</name>
</gene>
<proteinExistence type="predicted"/>
<comment type="caution">
    <text evidence="2">The sequence shown here is derived from an EMBL/GenBank/DDBJ whole genome shotgun (WGS) entry which is preliminary data.</text>
</comment>
<evidence type="ECO:0000313" key="2">
    <source>
        <dbReference type="EMBL" id="MBK7675790.1"/>
    </source>
</evidence>
<keyword evidence="1" id="KW-0812">Transmembrane</keyword>
<dbReference type="InterPro" id="IPR009937">
    <property type="entry name" value="Phage_holin_3_6"/>
</dbReference>
<dbReference type="EMBL" id="JADJMH010000014">
    <property type="protein sequence ID" value="MBK7675790.1"/>
    <property type="molecule type" value="Genomic_DNA"/>
</dbReference>
<keyword evidence="1" id="KW-0472">Membrane</keyword>
<protein>
    <submittedName>
        <fullName evidence="2">Phage holin family protein</fullName>
    </submittedName>
</protein>
<reference evidence="2 3" key="1">
    <citation type="submission" date="2020-10" db="EMBL/GenBank/DDBJ databases">
        <title>Connecting structure to function with the recovery of over 1000 high-quality activated sludge metagenome-assembled genomes encoding full-length rRNA genes using long-read sequencing.</title>
        <authorList>
            <person name="Singleton C.M."/>
            <person name="Petriglieri F."/>
            <person name="Kristensen J.M."/>
            <person name="Kirkegaard R.H."/>
            <person name="Michaelsen T.Y."/>
            <person name="Andersen M.H."/>
            <person name="Karst S.M."/>
            <person name="Dueholm M.S."/>
            <person name="Nielsen P.H."/>
            <person name="Albertsen M."/>
        </authorList>
    </citation>
    <scope>NUCLEOTIDE SEQUENCE [LARGE SCALE GENOMIC DNA]</scope>
    <source>
        <strain evidence="2">EsbW_18-Q3-R4-48_BATAC.285</strain>
    </source>
</reference>
<evidence type="ECO:0000313" key="3">
    <source>
        <dbReference type="Proteomes" id="UP000697998"/>
    </source>
</evidence>
<keyword evidence="1" id="KW-1133">Transmembrane helix</keyword>
<name>A0A935PYM4_9PROT</name>
<organism evidence="2 3">
    <name type="scientific">Candidatus Accumulibacter proximus</name>
    <dbReference type="NCBI Taxonomy" id="2954385"/>
    <lineage>
        <taxon>Bacteria</taxon>
        <taxon>Pseudomonadati</taxon>
        <taxon>Pseudomonadota</taxon>
        <taxon>Betaproteobacteria</taxon>
        <taxon>Candidatus Accumulibacter</taxon>
    </lineage>
</organism>